<proteinExistence type="predicted"/>
<comment type="caution">
    <text evidence="1">The sequence shown here is derived from an EMBL/GenBank/DDBJ whole genome shotgun (WGS) entry which is preliminary data.</text>
</comment>
<reference evidence="1" key="1">
    <citation type="submission" date="2024-12" db="EMBL/GenBank/DDBJ databases">
        <title>Comparative genomics and development of molecular markers within Purpureocillium lilacinum and among Purpureocillium species.</title>
        <authorList>
            <person name="Yeh Z.-Y."/>
            <person name="Ni N.-T."/>
            <person name="Lo P.-H."/>
            <person name="Mushyakhwo K."/>
            <person name="Lin C.-F."/>
            <person name="Nai Y.-S."/>
        </authorList>
    </citation>
    <scope>NUCLEOTIDE SEQUENCE</scope>
    <source>
        <strain evidence="1">NCHU-NPUST-175</strain>
    </source>
</reference>
<keyword evidence="2" id="KW-1185">Reference proteome</keyword>
<name>A0ACC4E1L2_PURLI</name>
<dbReference type="EMBL" id="JBGNUJ010000003">
    <property type="protein sequence ID" value="KAL3962376.1"/>
    <property type="molecule type" value="Genomic_DNA"/>
</dbReference>
<accession>A0ACC4E1L2</accession>
<evidence type="ECO:0000313" key="1">
    <source>
        <dbReference type="EMBL" id="KAL3962376.1"/>
    </source>
</evidence>
<evidence type="ECO:0000313" key="2">
    <source>
        <dbReference type="Proteomes" id="UP001638806"/>
    </source>
</evidence>
<dbReference type="Proteomes" id="UP001638806">
    <property type="component" value="Unassembled WGS sequence"/>
</dbReference>
<sequence>MDRAWAMTSLTDRLANQKAGNAAPAVRSFGGRNGRFATDKEDHAIQWATLNPRGHEGSRLTGPDVAGGDRLRHTWTMDRTSRGSRTTSVAGDRCRQTECWTLVGAG</sequence>
<protein>
    <submittedName>
        <fullName evidence="1">Uncharacterized protein</fullName>
    </submittedName>
</protein>
<organism evidence="1 2">
    <name type="scientific">Purpureocillium lilacinum</name>
    <name type="common">Paecilomyces lilacinus</name>
    <dbReference type="NCBI Taxonomy" id="33203"/>
    <lineage>
        <taxon>Eukaryota</taxon>
        <taxon>Fungi</taxon>
        <taxon>Dikarya</taxon>
        <taxon>Ascomycota</taxon>
        <taxon>Pezizomycotina</taxon>
        <taxon>Sordariomycetes</taxon>
        <taxon>Hypocreomycetidae</taxon>
        <taxon>Hypocreales</taxon>
        <taxon>Ophiocordycipitaceae</taxon>
        <taxon>Purpureocillium</taxon>
    </lineage>
</organism>
<gene>
    <name evidence="1" type="ORF">ACCO45_003899</name>
</gene>